<accession>A0A3R7KK77</accession>
<dbReference type="Proteomes" id="UP000284403">
    <property type="component" value="Unassembled WGS sequence"/>
</dbReference>
<evidence type="ECO:0000313" key="2">
    <source>
        <dbReference type="Proteomes" id="UP000284403"/>
    </source>
</evidence>
<dbReference type="RefSeq" id="XP_029223244.1">
    <property type="nucleotide sequence ID" value="XM_029376625.1"/>
</dbReference>
<dbReference type="EMBL" id="MKKU01001322">
    <property type="protein sequence ID" value="RNE96080.1"/>
    <property type="molecule type" value="Genomic_DNA"/>
</dbReference>
<comment type="caution">
    <text evidence="1">The sequence shown here is derived from an EMBL/GenBank/DDBJ whole genome shotgun (WGS) entry which is preliminary data.</text>
</comment>
<name>A0A3R7KK77_9TRYP</name>
<evidence type="ECO:0000313" key="1">
    <source>
        <dbReference type="EMBL" id="RNE96080.1"/>
    </source>
</evidence>
<dbReference type="OrthoDB" id="248320at2759"/>
<proteinExistence type="predicted"/>
<protein>
    <submittedName>
        <fullName evidence="1">Uncharacterized protein</fullName>
    </submittedName>
</protein>
<organism evidence="1 2">
    <name type="scientific">Trypanosoma conorhini</name>
    <dbReference type="NCBI Taxonomy" id="83891"/>
    <lineage>
        <taxon>Eukaryota</taxon>
        <taxon>Discoba</taxon>
        <taxon>Euglenozoa</taxon>
        <taxon>Kinetoplastea</taxon>
        <taxon>Metakinetoplastina</taxon>
        <taxon>Trypanosomatida</taxon>
        <taxon>Trypanosomatidae</taxon>
        <taxon>Trypanosoma</taxon>
    </lineage>
</organism>
<keyword evidence="2" id="KW-1185">Reference proteome</keyword>
<dbReference type="AlphaFoldDB" id="A0A3R7KK77"/>
<gene>
    <name evidence="1" type="ORF">Tco025E_09818</name>
</gene>
<reference evidence="1 2" key="1">
    <citation type="journal article" date="2018" name="BMC Genomics">
        <title>Genomic comparison of Trypanosoma conorhini and Trypanosoma rangeli to Trypanosoma cruzi strains of high and low virulence.</title>
        <authorList>
            <person name="Bradwell K.R."/>
            <person name="Koparde V.N."/>
            <person name="Matveyev A.V."/>
            <person name="Serrano M.G."/>
            <person name="Alves J.M."/>
            <person name="Parikh H."/>
            <person name="Huang B."/>
            <person name="Lee V."/>
            <person name="Espinosa-Alvarez O."/>
            <person name="Ortiz P.A."/>
            <person name="Costa-Martins A.G."/>
            <person name="Teixeira M.M."/>
            <person name="Buck G.A."/>
        </authorList>
    </citation>
    <scope>NUCLEOTIDE SEQUENCE [LARGE SCALE GENOMIC DNA]</scope>
    <source>
        <strain evidence="1 2">025E</strain>
    </source>
</reference>
<dbReference type="GeneID" id="40323429"/>
<sequence>MSILPLHFNITRNRLERVYASHAPELLASVDLALAAYEGSEDVLFRLLQTKYGTELCLFASIYSLAGAHADAQEAQKCAEVLVELRKLCASSSYDAQAARLEVGFPRD</sequence>